<dbReference type="InterPro" id="IPR001164">
    <property type="entry name" value="ArfGAP_dom"/>
</dbReference>
<sequence>MAAVVRKKQDDKYLQVLRELVTNGGGNRQCFDCGQKGPTYVNMTIGSFVCTRCSGVLRGLTPPHRVKSISMATFTQDDVDFLKSHGNDECAKTWLGLWDPKRAVHQDQRELMIDKYERKRYYLEPASPLKSLTNAVSLKSGSVTAPAAGAGVEVATTSGVRATVATGNSSAATTSNGSSTYKSNGDGQIDFVHVSNGFGHIGHNTKNQYKNGERSFHLTPPSTQRTTMNGLHKSVTTTTVSAPNSSGKSTSAISRPQQHQQNGYSHLQDAFMPKNNNINNNGGNKNNELNVLHMTSSRMSDSSSSTSVNGFGADADFVADFGSANIFDATTTSARNKISSPPILNGGGNAISSNGYARIQPLKKQQQQYQLLNGHGQTNGNSSHGDTIDNGTTENFADFEHAPIFNAAGLPIPNNNNNFRTMNNQHNNSHNNNNNNTLSSTPSEDRYAALKDLDEQLRESKAAATVVNAYSVDAFGNNGISNGVNPFKQQQANPFQAVTHGTSPTATQNYFGQMTVISNGNGIPPHAPSAAAQFYYNTNGFGNAATSAGTATAMFPHTVIAAGPSGCGFGLGALQPTAIAATGAGGGAAFNNPFTASGAMSTNNPFL</sequence>
<organism evidence="8">
    <name type="scientific">Bactrocera dorsalis</name>
    <name type="common">Oriental fruit fly</name>
    <name type="synonym">Dacus dorsalis</name>
    <dbReference type="NCBI Taxonomy" id="27457"/>
    <lineage>
        <taxon>Eukaryota</taxon>
        <taxon>Metazoa</taxon>
        <taxon>Ecdysozoa</taxon>
        <taxon>Arthropoda</taxon>
        <taxon>Hexapoda</taxon>
        <taxon>Insecta</taxon>
        <taxon>Pterygota</taxon>
        <taxon>Neoptera</taxon>
        <taxon>Endopterygota</taxon>
        <taxon>Diptera</taxon>
        <taxon>Brachycera</taxon>
        <taxon>Muscomorpha</taxon>
        <taxon>Tephritoidea</taxon>
        <taxon>Tephritidae</taxon>
        <taxon>Bactrocera</taxon>
        <taxon>Bactrocera</taxon>
    </lineage>
</organism>
<name>A0A034VXR6_BACDO</name>
<dbReference type="EMBL" id="GAKP01012619">
    <property type="protein sequence ID" value="JAC46333.1"/>
    <property type="molecule type" value="Transcribed_RNA"/>
</dbReference>
<evidence type="ECO:0000256" key="5">
    <source>
        <dbReference type="PROSITE-ProRule" id="PRU00288"/>
    </source>
</evidence>
<dbReference type="OrthoDB" id="6036at2759"/>
<dbReference type="FunFam" id="1.10.220.150:FF:000005">
    <property type="entry name" value="Arf-GAP domain and FG repeat-containing protein 1"/>
    <property type="match status" value="1"/>
</dbReference>
<feature type="region of interest" description="Disordered" evidence="6">
    <location>
        <begin position="373"/>
        <end position="394"/>
    </location>
</feature>
<dbReference type="GO" id="GO:0005737">
    <property type="term" value="C:cytoplasm"/>
    <property type="evidence" value="ECO:0007669"/>
    <property type="project" value="TreeGrafter"/>
</dbReference>
<feature type="compositionally biased region" description="Polar residues" evidence="6">
    <location>
        <begin position="375"/>
        <end position="394"/>
    </location>
</feature>
<dbReference type="Gene3D" id="1.10.220.150">
    <property type="entry name" value="Arf GTPase activating protein"/>
    <property type="match status" value="1"/>
</dbReference>
<keyword evidence="1" id="KW-0479">Metal-binding</keyword>
<evidence type="ECO:0000256" key="4">
    <source>
        <dbReference type="ARBA" id="ARBA00022833"/>
    </source>
</evidence>
<dbReference type="PANTHER" id="PTHR46134:SF3">
    <property type="entry name" value="ARFGAP WITH FG REPEATS 1"/>
    <property type="match status" value="1"/>
</dbReference>
<reference evidence="8" key="1">
    <citation type="journal article" date="2014" name="BMC Genomics">
        <title>Characterizing the developmental transcriptome of the oriental fruit fly, Bactrocera dorsalis (Diptera: Tephritidae) through comparative genomic analysis with Drosophila melanogaster utilizing modENCODE datasets.</title>
        <authorList>
            <person name="Geib S.M."/>
            <person name="Calla B."/>
            <person name="Hall B."/>
            <person name="Hou S."/>
            <person name="Manoukis N.C."/>
        </authorList>
    </citation>
    <scope>NUCLEOTIDE SEQUENCE</scope>
    <source>
        <strain evidence="8">Punador</strain>
    </source>
</reference>
<dbReference type="SMART" id="SM00105">
    <property type="entry name" value="ArfGap"/>
    <property type="match status" value="1"/>
</dbReference>
<dbReference type="Pfam" id="PF01412">
    <property type="entry name" value="ArfGap"/>
    <property type="match status" value="1"/>
</dbReference>
<dbReference type="PRINTS" id="PR00405">
    <property type="entry name" value="REVINTRACTNG"/>
</dbReference>
<dbReference type="PROSITE" id="PS50115">
    <property type="entry name" value="ARFGAP"/>
    <property type="match status" value="1"/>
</dbReference>
<dbReference type="CDD" id="cd08838">
    <property type="entry name" value="ArfGap_AGFG"/>
    <property type="match status" value="1"/>
</dbReference>
<gene>
    <name evidence="8" type="primary">AGFG1</name>
</gene>
<dbReference type="InterPro" id="IPR037278">
    <property type="entry name" value="ARFGAP/RecO"/>
</dbReference>
<proteinExistence type="predicted"/>
<evidence type="ECO:0000256" key="3">
    <source>
        <dbReference type="ARBA" id="ARBA00022771"/>
    </source>
</evidence>
<dbReference type="AlphaFoldDB" id="A0A034VXR6"/>
<protein>
    <submittedName>
        <fullName evidence="8">Arf-GAP domain and FG repeat-containing protein 1</fullName>
    </submittedName>
</protein>
<dbReference type="PANTHER" id="PTHR46134">
    <property type="entry name" value="DRONGO, ISOFORM F"/>
    <property type="match status" value="1"/>
</dbReference>
<keyword evidence="3 5" id="KW-0863">Zinc-finger</keyword>
<evidence type="ECO:0000256" key="6">
    <source>
        <dbReference type="SAM" id="MobiDB-lite"/>
    </source>
</evidence>
<evidence type="ECO:0000256" key="1">
    <source>
        <dbReference type="ARBA" id="ARBA00022723"/>
    </source>
</evidence>
<dbReference type="InterPro" id="IPR038508">
    <property type="entry name" value="ArfGAP_dom_sf"/>
</dbReference>
<dbReference type="SUPFAM" id="SSF57863">
    <property type="entry name" value="ArfGap/RecO-like zinc finger"/>
    <property type="match status" value="1"/>
</dbReference>
<dbReference type="GO" id="GO:0016020">
    <property type="term" value="C:membrane"/>
    <property type="evidence" value="ECO:0007669"/>
    <property type="project" value="TreeGrafter"/>
</dbReference>
<feature type="region of interest" description="Disordered" evidence="6">
    <location>
        <begin position="415"/>
        <end position="442"/>
    </location>
</feature>
<evidence type="ECO:0000256" key="2">
    <source>
        <dbReference type="ARBA" id="ARBA00022737"/>
    </source>
</evidence>
<evidence type="ECO:0000313" key="8">
    <source>
        <dbReference type="EMBL" id="JAC46333.1"/>
    </source>
</evidence>
<feature type="domain" description="Arf-GAP" evidence="7">
    <location>
        <begin position="11"/>
        <end position="130"/>
    </location>
</feature>
<evidence type="ECO:0000259" key="7">
    <source>
        <dbReference type="PROSITE" id="PS50115"/>
    </source>
</evidence>
<feature type="region of interest" description="Disordered" evidence="6">
    <location>
        <begin position="236"/>
        <end position="263"/>
    </location>
</feature>
<keyword evidence="2" id="KW-0677">Repeat</keyword>
<keyword evidence="4" id="KW-0862">Zinc</keyword>
<dbReference type="GO" id="GO:0008270">
    <property type="term" value="F:zinc ion binding"/>
    <property type="evidence" value="ECO:0007669"/>
    <property type="project" value="UniProtKB-KW"/>
</dbReference>
<dbReference type="GO" id="GO:0005096">
    <property type="term" value="F:GTPase activator activity"/>
    <property type="evidence" value="ECO:0007669"/>
    <property type="project" value="InterPro"/>
</dbReference>
<dbReference type="EMBL" id="GAKP01012622">
    <property type="protein sequence ID" value="JAC46330.1"/>
    <property type="molecule type" value="Transcribed_RNA"/>
</dbReference>
<dbReference type="InterPro" id="IPR052248">
    <property type="entry name" value="Arf-GAP_FG-repeat_protein"/>
</dbReference>
<accession>A0A034VXR6</accession>
<feature type="compositionally biased region" description="Low complexity" evidence="6">
    <location>
        <begin position="415"/>
        <end position="436"/>
    </location>
</feature>